<protein>
    <submittedName>
        <fullName evidence="3">Uncharacterized protein</fullName>
    </submittedName>
</protein>
<keyword evidence="2" id="KW-1185">Reference proteome</keyword>
<dbReference type="AlphaFoldDB" id="A0A5S6QKW0"/>
<organism evidence="2 3">
    <name type="scientific">Trichuris muris</name>
    <name type="common">Mouse whipworm</name>
    <dbReference type="NCBI Taxonomy" id="70415"/>
    <lineage>
        <taxon>Eukaryota</taxon>
        <taxon>Metazoa</taxon>
        <taxon>Ecdysozoa</taxon>
        <taxon>Nematoda</taxon>
        <taxon>Enoplea</taxon>
        <taxon>Dorylaimia</taxon>
        <taxon>Trichinellida</taxon>
        <taxon>Trichuridae</taxon>
        <taxon>Trichuris</taxon>
    </lineage>
</organism>
<proteinExistence type="predicted"/>
<evidence type="ECO:0000313" key="3">
    <source>
        <dbReference type="WBParaSite" id="TMUE_2000007522.1"/>
    </source>
</evidence>
<dbReference type="WBParaSite" id="TMUE_2000007522.1">
    <property type="protein sequence ID" value="TMUE_2000007522.1"/>
    <property type="gene ID" value="WBGene00299911"/>
</dbReference>
<evidence type="ECO:0000256" key="1">
    <source>
        <dbReference type="SAM" id="MobiDB-lite"/>
    </source>
</evidence>
<evidence type="ECO:0000313" key="2">
    <source>
        <dbReference type="Proteomes" id="UP000046395"/>
    </source>
</evidence>
<sequence length="169" mass="19016">MEERKINNISKKELENGQDDKKSIVADDSTNKEVYTYEGHFKWSEGEKSFIYVNSPPYGNNEYNAIRPTELAHHSHSPLGAHLALYNHYRRSEFLANLRATNFEQSVMQKRFALMMHVQAMNETAKTVDDIGRLLHVSGSAGSSISYETAQCFSISADDDKSSDSSSGD</sequence>
<name>A0A5S6QKW0_TRIMR</name>
<accession>A0A5S6QKW0</accession>
<reference evidence="3" key="1">
    <citation type="submission" date="2019-12" db="UniProtKB">
        <authorList>
            <consortium name="WormBaseParasite"/>
        </authorList>
    </citation>
    <scope>IDENTIFICATION</scope>
</reference>
<feature type="region of interest" description="Disordered" evidence="1">
    <location>
        <begin position="1"/>
        <end position="27"/>
    </location>
</feature>
<dbReference type="Proteomes" id="UP000046395">
    <property type="component" value="Unassembled WGS sequence"/>
</dbReference>